<keyword evidence="3 7" id="KW-0812">Transmembrane</keyword>
<reference evidence="8 9" key="1">
    <citation type="submission" date="2015-04" db="EMBL/GenBank/DDBJ databases">
        <title>Taxonomic description and genome sequence of Salinicoccus sediminis sp. nov., a novel hyper halotolerant bacterium isolated from marine sediment.</title>
        <authorList>
            <person name="Mathan Kumar R."/>
            <person name="Kaur G."/>
            <person name="Kumar N."/>
            <person name="Kumar A."/>
            <person name="Singh N.K."/>
            <person name="Kaur N."/>
            <person name="Mayilraj S."/>
        </authorList>
    </citation>
    <scope>NUCLEOTIDE SEQUENCE [LARGE SCALE GENOMIC DNA]</scope>
    <source>
        <strain evidence="8 9">SV-16</strain>
    </source>
</reference>
<dbReference type="NCBIfam" id="TIGR00765">
    <property type="entry name" value="yihY_not_rbn"/>
    <property type="match status" value="1"/>
</dbReference>
<dbReference type="STRING" id="1432562.WN59_08070"/>
<keyword evidence="9" id="KW-1185">Reference proteome</keyword>
<dbReference type="OrthoDB" id="9775903at2"/>
<sequence>MTENKSSSNYLNEAKMTEKENKAKDAGGNSDDIFVDEVKFKSKAPKNPDEEIYVSKINKPAKIKGDPNFFQSLMFQFSKDNTSGMAAQLAYYFLLAIFPLLIFLLTLVPLFQIDQATLTQMIQDYAPADIAGTLEGIISDVMTSSSGGLLSVGLIVTLWSASNGMTALMNAFNVAYDIEDNRNFIVAKLLSIVFTVILALSVILTFVLIVFGEQIGNLMFGVIGLDQQFQTLWNLIRSVLPLLLVFVVFLVMYTTAPNIRLKVKSVIPGTLFTTVTFLVASWVFSFYISNFGNYSATYGSIAGVIILILWLYITGVIIILGAQINAIMHKRTLRKEKEEDRQDESIA</sequence>
<evidence type="ECO:0000256" key="4">
    <source>
        <dbReference type="ARBA" id="ARBA00022989"/>
    </source>
</evidence>
<dbReference type="PATRIC" id="fig|1432562.3.peg.1584"/>
<feature type="transmembrane region" description="Helical" evidence="7">
    <location>
        <begin position="149"/>
        <end position="172"/>
    </location>
</feature>
<feature type="region of interest" description="Disordered" evidence="6">
    <location>
        <begin position="1"/>
        <end position="31"/>
    </location>
</feature>
<evidence type="ECO:0000313" key="9">
    <source>
        <dbReference type="Proteomes" id="UP000034287"/>
    </source>
</evidence>
<feature type="transmembrane region" description="Helical" evidence="7">
    <location>
        <begin position="265"/>
        <end position="288"/>
    </location>
</feature>
<feature type="transmembrane region" description="Helical" evidence="7">
    <location>
        <begin position="89"/>
        <end position="111"/>
    </location>
</feature>
<evidence type="ECO:0000256" key="5">
    <source>
        <dbReference type="ARBA" id="ARBA00023136"/>
    </source>
</evidence>
<proteinExistence type="predicted"/>
<dbReference type="RefSeq" id="WP_046515488.1">
    <property type="nucleotide sequence ID" value="NZ_LAYZ01000023.1"/>
</dbReference>
<evidence type="ECO:0000256" key="2">
    <source>
        <dbReference type="ARBA" id="ARBA00022475"/>
    </source>
</evidence>
<dbReference type="PANTHER" id="PTHR30213">
    <property type="entry name" value="INNER MEMBRANE PROTEIN YHJD"/>
    <property type="match status" value="1"/>
</dbReference>
<dbReference type="EMBL" id="LAYZ01000023">
    <property type="protein sequence ID" value="KKK34225.1"/>
    <property type="molecule type" value="Genomic_DNA"/>
</dbReference>
<evidence type="ECO:0000256" key="1">
    <source>
        <dbReference type="ARBA" id="ARBA00004651"/>
    </source>
</evidence>
<dbReference type="GO" id="GO:0005886">
    <property type="term" value="C:plasma membrane"/>
    <property type="evidence" value="ECO:0007669"/>
    <property type="project" value="UniProtKB-SubCell"/>
</dbReference>
<gene>
    <name evidence="8" type="ORF">WN59_08070</name>
</gene>
<keyword evidence="4 7" id="KW-1133">Transmembrane helix</keyword>
<evidence type="ECO:0000313" key="8">
    <source>
        <dbReference type="EMBL" id="KKK34225.1"/>
    </source>
</evidence>
<name>A0A0M2SNI9_9STAP</name>
<protein>
    <submittedName>
        <fullName evidence="8">Ribonuclease BN</fullName>
    </submittedName>
</protein>
<dbReference type="AlphaFoldDB" id="A0A0M2SNI9"/>
<dbReference type="PIRSF" id="PIRSF035875">
    <property type="entry name" value="RNase_BN"/>
    <property type="match status" value="1"/>
</dbReference>
<feature type="transmembrane region" description="Helical" evidence="7">
    <location>
        <begin position="300"/>
        <end position="327"/>
    </location>
</feature>
<feature type="compositionally biased region" description="Basic and acidic residues" evidence="6">
    <location>
        <begin position="15"/>
        <end position="25"/>
    </location>
</feature>
<evidence type="ECO:0000256" key="7">
    <source>
        <dbReference type="SAM" id="Phobius"/>
    </source>
</evidence>
<dbReference type="PANTHER" id="PTHR30213:SF0">
    <property type="entry name" value="UPF0761 MEMBRANE PROTEIN YIHY"/>
    <property type="match status" value="1"/>
</dbReference>
<dbReference type="Proteomes" id="UP000034287">
    <property type="component" value="Unassembled WGS sequence"/>
</dbReference>
<feature type="transmembrane region" description="Helical" evidence="7">
    <location>
        <begin position="184"/>
        <end position="211"/>
    </location>
</feature>
<evidence type="ECO:0000256" key="6">
    <source>
        <dbReference type="SAM" id="MobiDB-lite"/>
    </source>
</evidence>
<keyword evidence="5 7" id="KW-0472">Membrane</keyword>
<organism evidence="8 9">
    <name type="scientific">Salinicoccus sediminis</name>
    <dbReference type="NCBI Taxonomy" id="1432562"/>
    <lineage>
        <taxon>Bacteria</taxon>
        <taxon>Bacillati</taxon>
        <taxon>Bacillota</taxon>
        <taxon>Bacilli</taxon>
        <taxon>Bacillales</taxon>
        <taxon>Staphylococcaceae</taxon>
        <taxon>Salinicoccus</taxon>
    </lineage>
</organism>
<evidence type="ECO:0000256" key="3">
    <source>
        <dbReference type="ARBA" id="ARBA00022692"/>
    </source>
</evidence>
<feature type="transmembrane region" description="Helical" evidence="7">
    <location>
        <begin position="231"/>
        <end position="253"/>
    </location>
</feature>
<comment type="subcellular location">
    <subcellularLocation>
        <location evidence="1">Cell membrane</location>
        <topology evidence="1">Multi-pass membrane protein</topology>
    </subcellularLocation>
</comment>
<dbReference type="InterPro" id="IPR017039">
    <property type="entry name" value="Virul_fac_BrkB"/>
</dbReference>
<keyword evidence="2" id="KW-1003">Cell membrane</keyword>
<comment type="caution">
    <text evidence="8">The sequence shown here is derived from an EMBL/GenBank/DDBJ whole genome shotgun (WGS) entry which is preliminary data.</text>
</comment>
<dbReference type="Pfam" id="PF03631">
    <property type="entry name" value="Virul_fac_BrkB"/>
    <property type="match status" value="1"/>
</dbReference>
<feature type="compositionally biased region" description="Polar residues" evidence="6">
    <location>
        <begin position="1"/>
        <end position="11"/>
    </location>
</feature>
<accession>A0A0M2SNI9</accession>